<dbReference type="GO" id="GO:0003964">
    <property type="term" value="F:RNA-directed DNA polymerase activity"/>
    <property type="evidence" value="ECO:0007669"/>
    <property type="project" value="UniProtKB-KW"/>
</dbReference>
<feature type="transmembrane region" description="Helical" evidence="1">
    <location>
        <begin position="27"/>
        <end position="48"/>
    </location>
</feature>
<evidence type="ECO:0000256" key="1">
    <source>
        <dbReference type="SAM" id="Phobius"/>
    </source>
</evidence>
<reference evidence="2 3" key="1">
    <citation type="journal article" date="2021" name="Elife">
        <title>Chloroplast acquisition without the gene transfer in kleptoplastic sea slugs, Plakobranchus ocellatus.</title>
        <authorList>
            <person name="Maeda T."/>
            <person name="Takahashi S."/>
            <person name="Yoshida T."/>
            <person name="Shimamura S."/>
            <person name="Takaki Y."/>
            <person name="Nagai Y."/>
            <person name="Toyoda A."/>
            <person name="Suzuki Y."/>
            <person name="Arimoto A."/>
            <person name="Ishii H."/>
            <person name="Satoh N."/>
            <person name="Nishiyama T."/>
            <person name="Hasebe M."/>
            <person name="Maruyama T."/>
            <person name="Minagawa J."/>
            <person name="Obokata J."/>
            <person name="Shigenobu S."/>
        </authorList>
    </citation>
    <scope>NUCLEOTIDE SEQUENCE [LARGE SCALE GENOMIC DNA]</scope>
</reference>
<keyword evidence="2" id="KW-0695">RNA-directed DNA polymerase</keyword>
<keyword evidence="1" id="KW-0472">Membrane</keyword>
<sequence>MLGDYFNGFKMRSLTERYKIDWINLEVGITMGCAISPILVVLAMEVILRATEGNVRAADRGVNEISTSTVKSIEAKLKKAPKNLNGDPE</sequence>
<keyword evidence="2" id="KW-0808">Transferase</keyword>
<keyword evidence="1" id="KW-0812">Transmembrane</keyword>
<dbReference type="AlphaFoldDB" id="A0AAV4ATR9"/>
<keyword evidence="2" id="KW-0548">Nucleotidyltransferase</keyword>
<keyword evidence="1" id="KW-1133">Transmembrane helix</keyword>
<protein>
    <submittedName>
        <fullName evidence="2">Reverse transcriptase</fullName>
    </submittedName>
</protein>
<name>A0AAV4ATR9_9GAST</name>
<evidence type="ECO:0000313" key="3">
    <source>
        <dbReference type="Proteomes" id="UP000735302"/>
    </source>
</evidence>
<dbReference type="EMBL" id="BLXT01004229">
    <property type="protein sequence ID" value="GFO11194.1"/>
    <property type="molecule type" value="Genomic_DNA"/>
</dbReference>
<evidence type="ECO:0000313" key="2">
    <source>
        <dbReference type="EMBL" id="GFO11194.1"/>
    </source>
</evidence>
<comment type="caution">
    <text evidence="2">The sequence shown here is derived from an EMBL/GenBank/DDBJ whole genome shotgun (WGS) entry which is preliminary data.</text>
</comment>
<proteinExistence type="predicted"/>
<organism evidence="2 3">
    <name type="scientific">Plakobranchus ocellatus</name>
    <dbReference type="NCBI Taxonomy" id="259542"/>
    <lineage>
        <taxon>Eukaryota</taxon>
        <taxon>Metazoa</taxon>
        <taxon>Spiralia</taxon>
        <taxon>Lophotrochozoa</taxon>
        <taxon>Mollusca</taxon>
        <taxon>Gastropoda</taxon>
        <taxon>Heterobranchia</taxon>
        <taxon>Euthyneura</taxon>
        <taxon>Panpulmonata</taxon>
        <taxon>Sacoglossa</taxon>
        <taxon>Placobranchoidea</taxon>
        <taxon>Plakobranchidae</taxon>
        <taxon>Plakobranchus</taxon>
    </lineage>
</organism>
<dbReference type="Proteomes" id="UP000735302">
    <property type="component" value="Unassembled WGS sequence"/>
</dbReference>
<keyword evidence="3" id="KW-1185">Reference proteome</keyword>
<gene>
    <name evidence="2" type="ORF">PoB_003769900</name>
</gene>
<accession>A0AAV4ATR9</accession>